<proteinExistence type="predicted"/>
<dbReference type="GeneID" id="70220647"/>
<reference evidence="1" key="1">
    <citation type="journal article" date="2021" name="Nat. Commun.">
        <title>Genetic determinants of endophytism in the Arabidopsis root mycobiome.</title>
        <authorList>
            <person name="Mesny F."/>
            <person name="Miyauchi S."/>
            <person name="Thiergart T."/>
            <person name="Pickel B."/>
            <person name="Atanasova L."/>
            <person name="Karlsson M."/>
            <person name="Huettel B."/>
            <person name="Barry K.W."/>
            <person name="Haridas S."/>
            <person name="Chen C."/>
            <person name="Bauer D."/>
            <person name="Andreopoulos W."/>
            <person name="Pangilinan J."/>
            <person name="LaButti K."/>
            <person name="Riley R."/>
            <person name="Lipzen A."/>
            <person name="Clum A."/>
            <person name="Drula E."/>
            <person name="Henrissat B."/>
            <person name="Kohler A."/>
            <person name="Grigoriev I.V."/>
            <person name="Martin F.M."/>
            <person name="Hacquard S."/>
        </authorList>
    </citation>
    <scope>NUCLEOTIDE SEQUENCE</scope>
    <source>
        <strain evidence="1">MPI-CAGE-AT-0023</strain>
    </source>
</reference>
<keyword evidence="2" id="KW-1185">Reference proteome</keyword>
<dbReference type="RefSeq" id="XP_046044164.1">
    <property type="nucleotide sequence ID" value="XM_046190693.1"/>
</dbReference>
<evidence type="ECO:0000313" key="1">
    <source>
        <dbReference type="EMBL" id="KAH7233819.1"/>
    </source>
</evidence>
<name>A0A9P9JYU2_FUSRE</name>
<dbReference type="Proteomes" id="UP000720189">
    <property type="component" value="Unassembled WGS sequence"/>
</dbReference>
<evidence type="ECO:0000313" key="2">
    <source>
        <dbReference type="Proteomes" id="UP000720189"/>
    </source>
</evidence>
<accession>A0A9P9JYU2</accession>
<dbReference type="AlphaFoldDB" id="A0A9P9JYU2"/>
<sequence>MALLAVIANQDDGTKRCAGLDVPRGCSMKRRISIPQVMPTMTGLLRSALTTWMPWTTLRTDSAGAKTLPAIVIEIHNMPTILSITFAMPLSSRKSGVRLPAGDN</sequence>
<organism evidence="1 2">
    <name type="scientific">Fusarium redolens</name>
    <dbReference type="NCBI Taxonomy" id="48865"/>
    <lineage>
        <taxon>Eukaryota</taxon>
        <taxon>Fungi</taxon>
        <taxon>Dikarya</taxon>
        <taxon>Ascomycota</taxon>
        <taxon>Pezizomycotina</taxon>
        <taxon>Sordariomycetes</taxon>
        <taxon>Hypocreomycetidae</taxon>
        <taxon>Hypocreales</taxon>
        <taxon>Nectriaceae</taxon>
        <taxon>Fusarium</taxon>
        <taxon>Fusarium redolens species complex</taxon>
    </lineage>
</organism>
<gene>
    <name evidence="1" type="ORF">BKA55DRAFT_544307</name>
</gene>
<dbReference type="EMBL" id="JAGMUX010000018">
    <property type="protein sequence ID" value="KAH7233819.1"/>
    <property type="molecule type" value="Genomic_DNA"/>
</dbReference>
<protein>
    <submittedName>
        <fullName evidence="1">Uncharacterized protein</fullName>
    </submittedName>
</protein>
<comment type="caution">
    <text evidence="1">The sequence shown here is derived from an EMBL/GenBank/DDBJ whole genome shotgun (WGS) entry which is preliminary data.</text>
</comment>
<dbReference type="OrthoDB" id="5110985at2759"/>